<evidence type="ECO:0000256" key="1">
    <source>
        <dbReference type="ARBA" id="ARBA00004651"/>
    </source>
</evidence>
<dbReference type="PANTHER" id="PTHR34220:SF11">
    <property type="entry name" value="SENSOR PROTEIN KINASE HPTS"/>
    <property type="match status" value="1"/>
</dbReference>
<evidence type="ECO:0000256" key="6">
    <source>
        <dbReference type="ARBA" id="ARBA00022741"/>
    </source>
</evidence>
<dbReference type="InterPro" id="IPR003594">
    <property type="entry name" value="HATPase_dom"/>
</dbReference>
<dbReference type="InterPro" id="IPR036890">
    <property type="entry name" value="HATPase_C_sf"/>
</dbReference>
<feature type="transmembrane region" description="Helical" evidence="12">
    <location>
        <begin position="296"/>
        <end position="321"/>
    </location>
</feature>
<keyword evidence="6" id="KW-0547">Nucleotide-binding</keyword>
<feature type="transmembrane region" description="Helical" evidence="12">
    <location>
        <begin position="12"/>
        <end position="32"/>
    </location>
</feature>
<dbReference type="CDD" id="cd06225">
    <property type="entry name" value="HAMP"/>
    <property type="match status" value="1"/>
</dbReference>
<dbReference type="Pfam" id="PF06580">
    <property type="entry name" value="His_kinase"/>
    <property type="match status" value="1"/>
</dbReference>
<keyword evidence="15" id="KW-1185">Reference proteome</keyword>
<dbReference type="Pfam" id="PF02518">
    <property type="entry name" value="HATPase_c"/>
    <property type="match status" value="1"/>
</dbReference>
<evidence type="ECO:0000256" key="11">
    <source>
        <dbReference type="ARBA" id="ARBA00023136"/>
    </source>
</evidence>
<keyword evidence="10" id="KW-0902">Two-component regulatory system</keyword>
<evidence type="ECO:0000256" key="8">
    <source>
        <dbReference type="ARBA" id="ARBA00022840"/>
    </source>
</evidence>
<dbReference type="Gene3D" id="3.30.565.10">
    <property type="entry name" value="Histidine kinase-like ATPase, C-terminal domain"/>
    <property type="match status" value="1"/>
</dbReference>
<dbReference type="InterPro" id="IPR050640">
    <property type="entry name" value="Bact_2-comp_sensor_kinase"/>
</dbReference>
<evidence type="ECO:0000256" key="10">
    <source>
        <dbReference type="ARBA" id="ARBA00023012"/>
    </source>
</evidence>
<dbReference type="Proteomes" id="UP001199916">
    <property type="component" value="Unassembled WGS sequence"/>
</dbReference>
<keyword evidence="7 14" id="KW-0418">Kinase</keyword>
<dbReference type="PANTHER" id="PTHR34220">
    <property type="entry name" value="SENSOR HISTIDINE KINASE YPDA"/>
    <property type="match status" value="1"/>
</dbReference>
<evidence type="ECO:0000256" key="2">
    <source>
        <dbReference type="ARBA" id="ARBA00022475"/>
    </source>
</evidence>
<dbReference type="SUPFAM" id="SSF55874">
    <property type="entry name" value="ATPase domain of HSP90 chaperone/DNA topoisomerase II/histidine kinase"/>
    <property type="match status" value="1"/>
</dbReference>
<keyword evidence="9 12" id="KW-1133">Transmembrane helix</keyword>
<evidence type="ECO:0000256" key="9">
    <source>
        <dbReference type="ARBA" id="ARBA00022989"/>
    </source>
</evidence>
<keyword evidence="11 12" id="KW-0472">Membrane</keyword>
<organism evidence="14 15">
    <name type="scientific">Paenibacillus profundus</name>
    <dbReference type="NCBI Taxonomy" id="1173085"/>
    <lineage>
        <taxon>Bacteria</taxon>
        <taxon>Bacillati</taxon>
        <taxon>Bacillota</taxon>
        <taxon>Bacilli</taxon>
        <taxon>Bacillales</taxon>
        <taxon>Paenibacillaceae</taxon>
        <taxon>Paenibacillus</taxon>
    </lineage>
</organism>
<dbReference type="InterPro" id="IPR003660">
    <property type="entry name" value="HAMP_dom"/>
</dbReference>
<comment type="subcellular location">
    <subcellularLocation>
        <location evidence="1">Cell membrane</location>
        <topology evidence="1">Multi-pass membrane protein</topology>
    </subcellularLocation>
</comment>
<name>A0ABS8YDN6_9BACL</name>
<comment type="caution">
    <text evidence="14">The sequence shown here is derived from an EMBL/GenBank/DDBJ whole genome shotgun (WGS) entry which is preliminary data.</text>
</comment>
<dbReference type="RefSeq" id="WP_233695803.1">
    <property type="nucleotide sequence ID" value="NZ_JAJNBZ010000002.1"/>
</dbReference>
<dbReference type="SUPFAM" id="SSF158472">
    <property type="entry name" value="HAMP domain-like"/>
    <property type="match status" value="1"/>
</dbReference>
<keyword evidence="5 12" id="KW-0812">Transmembrane</keyword>
<dbReference type="Pfam" id="PF00672">
    <property type="entry name" value="HAMP"/>
    <property type="match status" value="1"/>
</dbReference>
<evidence type="ECO:0000256" key="4">
    <source>
        <dbReference type="ARBA" id="ARBA00022679"/>
    </source>
</evidence>
<evidence type="ECO:0000256" key="12">
    <source>
        <dbReference type="SAM" id="Phobius"/>
    </source>
</evidence>
<dbReference type="EMBL" id="JAJNBZ010000002">
    <property type="protein sequence ID" value="MCE5168563.1"/>
    <property type="molecule type" value="Genomic_DNA"/>
</dbReference>
<keyword evidence="2" id="KW-1003">Cell membrane</keyword>
<evidence type="ECO:0000256" key="3">
    <source>
        <dbReference type="ARBA" id="ARBA00022553"/>
    </source>
</evidence>
<sequence>MRWNSIRTKLITFMLIATIVPTVATMIISYSYTTDSLKKRAIQENHQLIFQGKTNLANFLENINRASLMVYTDFEFFRQLSRGYDDYTFESYSYITLQNIAASMRDIWQVYLYRNEVKRATLVIQNVPRRLHDEEPNGSALEYTRDGDGIGMQPTHLSQTYGFATSPYYFPSVQVFSLHRKIYRVPSKEEIGLLSIDVKLDALAAIIDQLYQRDKEHIYLLNDDGNVFYSDDRRLIGQRLHEGWYTSSHFQSNGNGHFEKDDAIFIHERIDTPIANWTLVKQIPKSYLLREANRAAVINMMLIALSLVVIIAATIIVSLRITKPISQLVRYINQVQTGNLRVDIQPVSNDEIGVVSKRFRNMMDMINNLILREYQLEIANKTNQLKALQAQINPHFMNNALQSIGTQALQLNAPHIYKLVTALAKMMRYSMYTDQSTATLHEEIEHVKAYLQLQAQRFENTFDAAYENEAATLNVLVPKMTLQPLVENYFKHGLDRGLTSGKLIVRSRFIDEPDGLIEITVEDNGRGMPLQHRIKLNEKLRELYPEQPGVSTTHVLSRNDFVTGEASSGIGLVNVLTRLKLFSGGNANMHVEAVEPQGTRIVIQMKVERDNNEGIDC</sequence>
<feature type="domain" description="HAMP" evidence="13">
    <location>
        <begin position="319"/>
        <end position="371"/>
    </location>
</feature>
<gene>
    <name evidence="14" type="ORF">LQV63_04450</name>
</gene>
<dbReference type="PROSITE" id="PS50885">
    <property type="entry name" value="HAMP"/>
    <property type="match status" value="1"/>
</dbReference>
<protein>
    <submittedName>
        <fullName evidence="14">Histidine kinase</fullName>
    </submittedName>
</protein>
<keyword evidence="8" id="KW-0067">ATP-binding</keyword>
<accession>A0ABS8YDN6</accession>
<keyword evidence="4" id="KW-0808">Transferase</keyword>
<evidence type="ECO:0000256" key="5">
    <source>
        <dbReference type="ARBA" id="ARBA00022692"/>
    </source>
</evidence>
<dbReference type="InterPro" id="IPR010559">
    <property type="entry name" value="Sig_transdc_His_kin_internal"/>
</dbReference>
<keyword evidence="3" id="KW-0597">Phosphoprotein</keyword>
<evidence type="ECO:0000256" key="7">
    <source>
        <dbReference type="ARBA" id="ARBA00022777"/>
    </source>
</evidence>
<dbReference type="GO" id="GO:0016301">
    <property type="term" value="F:kinase activity"/>
    <property type="evidence" value="ECO:0007669"/>
    <property type="project" value="UniProtKB-KW"/>
</dbReference>
<dbReference type="SMART" id="SM00304">
    <property type="entry name" value="HAMP"/>
    <property type="match status" value="1"/>
</dbReference>
<dbReference type="Gene3D" id="6.10.340.10">
    <property type="match status" value="1"/>
</dbReference>
<evidence type="ECO:0000259" key="13">
    <source>
        <dbReference type="PROSITE" id="PS50885"/>
    </source>
</evidence>
<proteinExistence type="predicted"/>
<reference evidence="14 15" key="1">
    <citation type="submission" date="2021-11" db="EMBL/GenBank/DDBJ databases">
        <title>Draft genome sequence of Paenibacillus profundus YoMME, a new Gram-positive bacteria with exoelectrogenic properties.</title>
        <authorList>
            <person name="Hubenova Y."/>
            <person name="Hubenova E."/>
            <person name="Manasiev Y."/>
            <person name="Peykov S."/>
            <person name="Mitov M."/>
        </authorList>
    </citation>
    <scope>NUCLEOTIDE SEQUENCE [LARGE SCALE GENOMIC DNA]</scope>
    <source>
        <strain evidence="14 15">YoMME</strain>
    </source>
</reference>
<evidence type="ECO:0000313" key="14">
    <source>
        <dbReference type="EMBL" id="MCE5168563.1"/>
    </source>
</evidence>
<evidence type="ECO:0000313" key="15">
    <source>
        <dbReference type="Proteomes" id="UP001199916"/>
    </source>
</evidence>
<dbReference type="Gene3D" id="3.30.450.20">
    <property type="entry name" value="PAS domain"/>
    <property type="match status" value="2"/>
</dbReference>